<sequence length="630" mass="70205">MKSKRCLQEYTKSAVGALPQHRGQVQRSTRPVLGQYRISLSLRLGSLFLLLAISFIYLWDFGIIRHENNIVSQQNSGTKTEHMSIHKPLSRPSKFHRRPLHPGKPLEPDSLSHPPLIEKTKIMGKLAKLDKEALDTDEDWETTADSLELFGIFRWPPLISQVPSSPGLTKEEYSSQTADIIFCATTPCKLLIPAWTEPLSPSKVSMQLQELLKLASGLNRTLVLPNAGLVYADNEERLLGLGSCHRYPIARYFDITSIMPTKNKQCDSLGTKSVVPFSSFIEWVKYRPSNPTAQMITINSQSQDNDFSLSYEFGNSEIIFDDQAERGQGKHKNCLASRASKLKFGESPSIIISPKKQYPLSSQNHSTLLVEEEGDGPETTYLEDFHDFLASQELVLEDFNQVVVNKVMNMRDHDILVVEWELEPSAQSSLDYSPRLSEIASSMVSALPRPLITIRSGIPEIDSEDSPHVRTCQGLDTLLEIIDLVDQKKVLKNVTETIGLGISNGTVEGDINGKETEGVINDLELGKYGAIWLEEGLQLDYTSLTELLARNPKATPSPTIPDQEPLHSTSEILGQVMENFHLVNLTSSITQLKERSLYLKAGLEDPVFLIILGELIAKNADLVLSLSCNA</sequence>
<protein>
    <submittedName>
        <fullName evidence="3">Uncharacterized protein</fullName>
    </submittedName>
</protein>
<accession>A0A286U9U2</accession>
<dbReference type="EMBL" id="NBII01000008">
    <property type="protein sequence ID" value="PAV16316.1"/>
    <property type="molecule type" value="Genomic_DNA"/>
</dbReference>
<keyword evidence="2" id="KW-0472">Membrane</keyword>
<evidence type="ECO:0000256" key="2">
    <source>
        <dbReference type="SAM" id="Phobius"/>
    </source>
</evidence>
<proteinExistence type="predicted"/>
<name>A0A286U9U2_9AGAM</name>
<evidence type="ECO:0000256" key="1">
    <source>
        <dbReference type="SAM" id="MobiDB-lite"/>
    </source>
</evidence>
<keyword evidence="4" id="KW-1185">Reference proteome</keyword>
<dbReference type="AlphaFoldDB" id="A0A286U9U2"/>
<dbReference type="InParanoid" id="A0A286U9U2"/>
<feature type="transmembrane region" description="Helical" evidence="2">
    <location>
        <begin position="40"/>
        <end position="59"/>
    </location>
</feature>
<reference evidence="3 4" key="1">
    <citation type="journal article" date="2017" name="Mol. Ecol.">
        <title>Comparative and population genomic landscape of Phellinus noxius: A hypervariable fungus causing root rot in trees.</title>
        <authorList>
            <person name="Chung C.L."/>
            <person name="Lee T.J."/>
            <person name="Akiba M."/>
            <person name="Lee H.H."/>
            <person name="Kuo T.H."/>
            <person name="Liu D."/>
            <person name="Ke H.M."/>
            <person name="Yokoi T."/>
            <person name="Roa M.B."/>
            <person name="Lu M.J."/>
            <person name="Chang Y.Y."/>
            <person name="Ann P.J."/>
            <person name="Tsai J.N."/>
            <person name="Chen C.Y."/>
            <person name="Tzean S.S."/>
            <person name="Ota Y."/>
            <person name="Hattori T."/>
            <person name="Sahashi N."/>
            <person name="Liou R.F."/>
            <person name="Kikuchi T."/>
            <person name="Tsai I.J."/>
        </authorList>
    </citation>
    <scope>NUCLEOTIDE SEQUENCE [LARGE SCALE GENOMIC DNA]</scope>
    <source>
        <strain evidence="3 4">FFPRI411160</strain>
    </source>
</reference>
<gene>
    <name evidence="3" type="ORF">PNOK_0793600</name>
</gene>
<evidence type="ECO:0000313" key="3">
    <source>
        <dbReference type="EMBL" id="PAV16316.1"/>
    </source>
</evidence>
<keyword evidence="2" id="KW-0812">Transmembrane</keyword>
<keyword evidence="2" id="KW-1133">Transmembrane helix</keyword>
<comment type="caution">
    <text evidence="3">The sequence shown here is derived from an EMBL/GenBank/DDBJ whole genome shotgun (WGS) entry which is preliminary data.</text>
</comment>
<organism evidence="3 4">
    <name type="scientific">Pyrrhoderma noxium</name>
    <dbReference type="NCBI Taxonomy" id="2282107"/>
    <lineage>
        <taxon>Eukaryota</taxon>
        <taxon>Fungi</taxon>
        <taxon>Dikarya</taxon>
        <taxon>Basidiomycota</taxon>
        <taxon>Agaricomycotina</taxon>
        <taxon>Agaricomycetes</taxon>
        <taxon>Hymenochaetales</taxon>
        <taxon>Hymenochaetaceae</taxon>
        <taxon>Pyrrhoderma</taxon>
    </lineage>
</organism>
<dbReference type="Proteomes" id="UP000217199">
    <property type="component" value="Unassembled WGS sequence"/>
</dbReference>
<feature type="region of interest" description="Disordered" evidence="1">
    <location>
        <begin position="75"/>
        <end position="113"/>
    </location>
</feature>
<dbReference type="OrthoDB" id="2020419at2759"/>
<evidence type="ECO:0000313" key="4">
    <source>
        <dbReference type="Proteomes" id="UP000217199"/>
    </source>
</evidence>